<evidence type="ECO:0000313" key="4">
    <source>
        <dbReference type="Proteomes" id="UP000594638"/>
    </source>
</evidence>
<dbReference type="OrthoDB" id="8062037at2759"/>
<feature type="region of interest" description="Disordered" evidence="1">
    <location>
        <begin position="101"/>
        <end position="137"/>
    </location>
</feature>
<dbReference type="PANTHER" id="PTHR46798">
    <property type="entry name" value="OS09G0511500 PROTEIN"/>
    <property type="match status" value="1"/>
</dbReference>
<feature type="region of interest" description="Disordered" evidence="1">
    <location>
        <begin position="187"/>
        <end position="235"/>
    </location>
</feature>
<name>A0A8S0SI05_OLEEU</name>
<protein>
    <submittedName>
        <fullName evidence="3">E3 ubiquitin- ligase RFI2-like isoform X1</fullName>
    </submittedName>
</protein>
<dbReference type="GO" id="GO:0016874">
    <property type="term" value="F:ligase activity"/>
    <property type="evidence" value="ECO:0007669"/>
    <property type="project" value="UniProtKB-KW"/>
</dbReference>
<feature type="region of interest" description="Disordered" evidence="1">
    <location>
        <begin position="270"/>
        <end position="306"/>
    </location>
</feature>
<keyword evidence="3" id="KW-0436">Ligase</keyword>
<proteinExistence type="predicted"/>
<feature type="compositionally biased region" description="Polar residues" evidence="1">
    <location>
        <begin position="120"/>
        <end position="131"/>
    </location>
</feature>
<sequence>MLHFTFLFSFYLHSEAEFSSNAYQDHLGRHAIFAEHTAVSSATYPCPYIAYIGPVHPPSTSSGSVSDGSNFSNHWSGPSAQSDIPGSYAFPAMNVHHQNWEHHSSSLGNGSHIGGADQPSIPSMTQRSLRPSSDIPRPGSFMHPLVVGHSSASRVPSSVTSSMVPPYPVSIARPHDRVQAHQAYFQQASSNPTARTPLVSSTRRYNNSHRGSAQVAPMASSSDQSGNLYLSSASPGRTYQGAENLLPNRFHAWERDHLPSFPLSQAEREIWGPYNPAPGGSDSRIRSSNFHVRHGSERTAPSQNRS</sequence>
<accession>A0A8S0SI05</accession>
<dbReference type="GO" id="GO:0004842">
    <property type="term" value="F:ubiquitin-protein transferase activity"/>
    <property type="evidence" value="ECO:0007669"/>
    <property type="project" value="InterPro"/>
</dbReference>
<dbReference type="AlphaFoldDB" id="A0A8S0SI05"/>
<keyword evidence="2" id="KW-0732">Signal</keyword>
<comment type="caution">
    <text evidence="3">The sequence shown here is derived from an EMBL/GenBank/DDBJ whole genome shotgun (WGS) entry which is preliminary data.</text>
</comment>
<feature type="compositionally biased region" description="Polar residues" evidence="1">
    <location>
        <begin position="187"/>
        <end position="211"/>
    </location>
</feature>
<organism evidence="3 4">
    <name type="scientific">Olea europaea subsp. europaea</name>
    <dbReference type="NCBI Taxonomy" id="158383"/>
    <lineage>
        <taxon>Eukaryota</taxon>
        <taxon>Viridiplantae</taxon>
        <taxon>Streptophyta</taxon>
        <taxon>Embryophyta</taxon>
        <taxon>Tracheophyta</taxon>
        <taxon>Spermatophyta</taxon>
        <taxon>Magnoliopsida</taxon>
        <taxon>eudicotyledons</taxon>
        <taxon>Gunneridae</taxon>
        <taxon>Pentapetalae</taxon>
        <taxon>asterids</taxon>
        <taxon>lamiids</taxon>
        <taxon>Lamiales</taxon>
        <taxon>Oleaceae</taxon>
        <taxon>Oleeae</taxon>
        <taxon>Olea</taxon>
    </lineage>
</organism>
<evidence type="ECO:0000256" key="1">
    <source>
        <dbReference type="SAM" id="MobiDB-lite"/>
    </source>
</evidence>
<keyword evidence="4" id="KW-1185">Reference proteome</keyword>
<feature type="chain" id="PRO_5035894582" evidence="2">
    <location>
        <begin position="17"/>
        <end position="306"/>
    </location>
</feature>
<dbReference type="InterPro" id="IPR044274">
    <property type="entry name" value="RFI2"/>
</dbReference>
<dbReference type="EMBL" id="CACTIH010005435">
    <property type="protein sequence ID" value="CAA2992365.1"/>
    <property type="molecule type" value="Genomic_DNA"/>
</dbReference>
<evidence type="ECO:0000313" key="3">
    <source>
        <dbReference type="EMBL" id="CAA2992365.1"/>
    </source>
</evidence>
<evidence type="ECO:0000256" key="2">
    <source>
        <dbReference type="SAM" id="SignalP"/>
    </source>
</evidence>
<reference evidence="3 4" key="1">
    <citation type="submission" date="2019-12" db="EMBL/GenBank/DDBJ databases">
        <authorList>
            <person name="Alioto T."/>
            <person name="Alioto T."/>
            <person name="Gomez Garrido J."/>
        </authorList>
    </citation>
    <scope>NUCLEOTIDE SEQUENCE [LARGE SCALE GENOMIC DNA]</scope>
</reference>
<dbReference type="Proteomes" id="UP000594638">
    <property type="component" value="Unassembled WGS sequence"/>
</dbReference>
<feature type="compositionally biased region" description="Polar residues" evidence="1">
    <location>
        <begin position="219"/>
        <end position="235"/>
    </location>
</feature>
<feature type="signal peptide" evidence="2">
    <location>
        <begin position="1"/>
        <end position="16"/>
    </location>
</feature>
<dbReference type="PANTHER" id="PTHR46798:SF3">
    <property type="entry name" value="RING FINGER FAMILY PROTEIN"/>
    <property type="match status" value="1"/>
</dbReference>
<dbReference type="Gramene" id="OE9A017775T2">
    <property type="protein sequence ID" value="OE9A017775C2"/>
    <property type="gene ID" value="OE9A017775"/>
</dbReference>
<gene>
    <name evidence="3" type="ORF">OLEA9_A017775</name>
</gene>